<evidence type="ECO:0000313" key="2">
    <source>
        <dbReference type="EMBL" id="VDN28570.1"/>
    </source>
</evidence>
<dbReference type="OrthoDB" id="10249365at2759"/>
<proteinExistence type="predicted"/>
<gene>
    <name evidence="2" type="ORF">GPUH_LOCUS16798</name>
</gene>
<evidence type="ECO:0000313" key="3">
    <source>
        <dbReference type="Proteomes" id="UP000271098"/>
    </source>
</evidence>
<dbReference type="EMBL" id="UYRT01084250">
    <property type="protein sequence ID" value="VDN28570.1"/>
    <property type="molecule type" value="Genomic_DNA"/>
</dbReference>
<dbReference type="AlphaFoldDB" id="A0A3P7MPM6"/>
<accession>A0A3P7MPM6</accession>
<keyword evidence="3" id="KW-1185">Reference proteome</keyword>
<feature type="domain" description="NADH-ubiquinone oxidoreductase 75 kDa subunit mitochondrial-like" evidence="1">
    <location>
        <begin position="26"/>
        <end position="74"/>
    </location>
</feature>
<protein>
    <recommendedName>
        <fullName evidence="1">NADH-ubiquinone oxidoreductase 75 kDa subunit mitochondrial-like domain-containing protein</fullName>
    </recommendedName>
</protein>
<dbReference type="Pfam" id="PF09326">
    <property type="entry name" value="NADH_dhqG_C"/>
    <property type="match status" value="2"/>
</dbReference>
<sequence>MPYSDLTQMRARMFEIAPHLIRIGSVEECSFQEQALKLAEPANVNVLLKPRLLELGDFWMTNSVTRASKTMAECIRAYQQYKEDPHPANVNVLLKPKLLELGDFWMTNSVTRASKTMAECIRAYQQYKEDPHVEESRFIHM</sequence>
<dbReference type="GO" id="GO:0016651">
    <property type="term" value="F:oxidoreductase activity, acting on NAD(P)H"/>
    <property type="evidence" value="ECO:0007669"/>
    <property type="project" value="InterPro"/>
</dbReference>
<evidence type="ECO:0000259" key="1">
    <source>
        <dbReference type="Pfam" id="PF09326"/>
    </source>
</evidence>
<feature type="domain" description="NADH-ubiquinone oxidoreductase 75 kDa subunit mitochondrial-like" evidence="1">
    <location>
        <begin position="100"/>
        <end position="120"/>
    </location>
</feature>
<name>A0A3P7MPM6_9BILA</name>
<reference evidence="2 3" key="1">
    <citation type="submission" date="2018-11" db="EMBL/GenBank/DDBJ databases">
        <authorList>
            <consortium name="Pathogen Informatics"/>
        </authorList>
    </citation>
    <scope>NUCLEOTIDE SEQUENCE [LARGE SCALE GENOMIC DNA]</scope>
</reference>
<dbReference type="GO" id="GO:0051536">
    <property type="term" value="F:iron-sulfur cluster binding"/>
    <property type="evidence" value="ECO:0007669"/>
    <property type="project" value="InterPro"/>
</dbReference>
<dbReference type="Proteomes" id="UP000271098">
    <property type="component" value="Unassembled WGS sequence"/>
</dbReference>
<organism evidence="2 3">
    <name type="scientific">Gongylonema pulchrum</name>
    <dbReference type="NCBI Taxonomy" id="637853"/>
    <lineage>
        <taxon>Eukaryota</taxon>
        <taxon>Metazoa</taxon>
        <taxon>Ecdysozoa</taxon>
        <taxon>Nematoda</taxon>
        <taxon>Chromadorea</taxon>
        <taxon>Rhabditida</taxon>
        <taxon>Spirurina</taxon>
        <taxon>Spiruromorpha</taxon>
        <taxon>Spiruroidea</taxon>
        <taxon>Gongylonematidae</taxon>
        <taxon>Gongylonema</taxon>
    </lineage>
</organism>
<dbReference type="InterPro" id="IPR015405">
    <property type="entry name" value="NDUFS1-like_C"/>
</dbReference>